<dbReference type="SUPFAM" id="SSF74653">
    <property type="entry name" value="TolA/TonB C-terminal domain"/>
    <property type="match status" value="1"/>
</dbReference>
<evidence type="ECO:0000313" key="2">
    <source>
        <dbReference type="EMBL" id="RTZ83219.1"/>
    </source>
</evidence>
<gene>
    <name evidence="2" type="ORF">DSY94_08790</name>
</gene>
<proteinExistence type="predicted"/>
<protein>
    <recommendedName>
        <fullName evidence="4">TonB C-terminal domain-containing protein</fullName>
    </recommendedName>
</protein>
<comment type="caution">
    <text evidence="2">The sequence shown here is derived from an EMBL/GenBank/DDBJ whole genome shotgun (WGS) entry which is preliminary data.</text>
</comment>
<feature type="compositionally biased region" description="Acidic residues" evidence="1">
    <location>
        <begin position="1"/>
        <end position="22"/>
    </location>
</feature>
<feature type="region of interest" description="Disordered" evidence="1">
    <location>
        <begin position="1"/>
        <end position="101"/>
    </location>
</feature>
<dbReference type="Proteomes" id="UP000287176">
    <property type="component" value="Unassembled WGS sequence"/>
</dbReference>
<dbReference type="Pfam" id="PF13103">
    <property type="entry name" value="TonB_2"/>
    <property type="match status" value="1"/>
</dbReference>
<feature type="non-terminal residue" evidence="2">
    <location>
        <position position="1"/>
    </location>
</feature>
<reference evidence="2 3" key="1">
    <citation type="submission" date="2018-06" db="EMBL/GenBank/DDBJ databases">
        <title>Combined omics and stable isotope probing to characterize newly discovered Mariana Back-Arc vent microbial communities.</title>
        <authorList>
            <person name="Trembath-Reichert E."/>
            <person name="Huber J.A."/>
        </authorList>
    </citation>
    <scope>NUCLEOTIDE SEQUENCE [LARGE SCALE GENOMIC DNA]</scope>
    <source>
        <strain evidence="2">MAG 24</strain>
    </source>
</reference>
<dbReference type="AlphaFoldDB" id="A0A432GH53"/>
<evidence type="ECO:0008006" key="4">
    <source>
        <dbReference type="Google" id="ProtNLM"/>
    </source>
</evidence>
<evidence type="ECO:0000256" key="1">
    <source>
        <dbReference type="SAM" id="MobiDB-lite"/>
    </source>
</evidence>
<evidence type="ECO:0000313" key="3">
    <source>
        <dbReference type="Proteomes" id="UP000287176"/>
    </source>
</evidence>
<sequence length="316" mass="35457">EPEPGPEPEPEPEPEPGPEPEPEPERKVRIKSKSIEQLPDLEEDAVEERKKTEAVEERKIEVEPETDKTEKLADLGEDKTDIEDQKETAVTQADKPDQPEIVEEDETLVKGEGDSREVATISKELSELKKLPLEELKALEKTIPESAKNKTISLAKILKGFTFDTKNLNLKKIRQQGTLSKTGKGQVAEVITKNSALFAKGKSKIARKIRKLGVVQSSNYGQVVYSYIVEQWTLPAQLSPHLELKLKLIIAKDGTLLQYSFVKVSGNRIFDQSLKSLFAKFKTLPPLPDDFDGKLTEIGLKFTPNMENISYKILVE</sequence>
<organism evidence="2 3">
    <name type="scientific">SAR324 cluster bacterium</name>
    <dbReference type="NCBI Taxonomy" id="2024889"/>
    <lineage>
        <taxon>Bacteria</taxon>
        <taxon>Deltaproteobacteria</taxon>
        <taxon>SAR324 cluster</taxon>
    </lineage>
</organism>
<dbReference type="Gene3D" id="3.30.1150.10">
    <property type="match status" value="1"/>
</dbReference>
<feature type="compositionally biased region" description="Basic and acidic residues" evidence="1">
    <location>
        <begin position="47"/>
        <end position="87"/>
    </location>
</feature>
<accession>A0A432GH53</accession>
<dbReference type="EMBL" id="QNZI01000225">
    <property type="protein sequence ID" value="RTZ83219.1"/>
    <property type="molecule type" value="Genomic_DNA"/>
</dbReference>
<name>A0A432GH53_9DELT</name>